<evidence type="ECO:0000313" key="3">
    <source>
        <dbReference type="Proteomes" id="UP000247233"/>
    </source>
</evidence>
<evidence type="ECO:0008006" key="4">
    <source>
        <dbReference type="Google" id="ProtNLM"/>
    </source>
</evidence>
<evidence type="ECO:0000256" key="1">
    <source>
        <dbReference type="SAM" id="MobiDB-lite"/>
    </source>
</evidence>
<keyword evidence="3" id="KW-1185">Reference proteome</keyword>
<dbReference type="Gene3D" id="4.10.60.10">
    <property type="entry name" value="Zinc finger, CCHC-type"/>
    <property type="match status" value="1"/>
</dbReference>
<feature type="compositionally biased region" description="Basic and acidic residues" evidence="1">
    <location>
        <begin position="52"/>
        <end position="62"/>
    </location>
</feature>
<proteinExistence type="predicted"/>
<sequence>MNRIDNYNNMAKNISKEKGSRASDFKKKSITCFNCEKKNYIARDCRQKKKDQRSDDSEDKAKEKKKHPGKRQPAKHKGRSADHRPEEGSD</sequence>
<dbReference type="InterPro" id="IPR036875">
    <property type="entry name" value="Znf_CCHC_sf"/>
</dbReference>
<comment type="caution">
    <text evidence="2">The sequence shown here is derived from an EMBL/GenBank/DDBJ whole genome shotgun (WGS) entry which is preliminary data.</text>
</comment>
<dbReference type="AlphaFoldDB" id="A0A317W1F5"/>
<feature type="region of interest" description="Disordered" evidence="1">
    <location>
        <begin position="43"/>
        <end position="90"/>
    </location>
</feature>
<protein>
    <recommendedName>
        <fullName evidence="4">CCHC-type domain-containing protein</fullName>
    </recommendedName>
</protein>
<feature type="compositionally biased region" description="Basic residues" evidence="1">
    <location>
        <begin position="63"/>
        <end position="78"/>
    </location>
</feature>
<dbReference type="EMBL" id="MSFL01000014">
    <property type="protein sequence ID" value="PWY80476.1"/>
    <property type="molecule type" value="Genomic_DNA"/>
</dbReference>
<feature type="compositionally biased region" description="Polar residues" evidence="1">
    <location>
        <begin position="1"/>
        <end position="12"/>
    </location>
</feature>
<dbReference type="GeneID" id="37070686"/>
<organism evidence="2 3">
    <name type="scientific">Aspergillus heteromorphus CBS 117.55</name>
    <dbReference type="NCBI Taxonomy" id="1448321"/>
    <lineage>
        <taxon>Eukaryota</taxon>
        <taxon>Fungi</taxon>
        <taxon>Dikarya</taxon>
        <taxon>Ascomycota</taxon>
        <taxon>Pezizomycotina</taxon>
        <taxon>Eurotiomycetes</taxon>
        <taxon>Eurotiomycetidae</taxon>
        <taxon>Eurotiales</taxon>
        <taxon>Aspergillaceae</taxon>
        <taxon>Aspergillus</taxon>
        <taxon>Aspergillus subgen. Circumdati</taxon>
    </lineage>
</organism>
<dbReference type="SUPFAM" id="SSF57756">
    <property type="entry name" value="Retrovirus zinc finger-like domains"/>
    <property type="match status" value="1"/>
</dbReference>
<dbReference type="GO" id="GO:0008270">
    <property type="term" value="F:zinc ion binding"/>
    <property type="evidence" value="ECO:0007669"/>
    <property type="project" value="InterPro"/>
</dbReference>
<dbReference type="RefSeq" id="XP_025398779.1">
    <property type="nucleotide sequence ID" value="XM_025548449.1"/>
</dbReference>
<dbReference type="OrthoDB" id="3695534at2759"/>
<evidence type="ECO:0000313" key="2">
    <source>
        <dbReference type="EMBL" id="PWY80476.1"/>
    </source>
</evidence>
<dbReference type="VEuPathDB" id="FungiDB:BO70DRAFT_44258"/>
<feature type="region of interest" description="Disordered" evidence="1">
    <location>
        <begin position="1"/>
        <end position="24"/>
    </location>
</feature>
<dbReference type="Proteomes" id="UP000247233">
    <property type="component" value="Unassembled WGS sequence"/>
</dbReference>
<accession>A0A317W1F5</accession>
<feature type="compositionally biased region" description="Basic and acidic residues" evidence="1">
    <location>
        <begin position="14"/>
        <end position="24"/>
    </location>
</feature>
<gene>
    <name evidence="2" type="ORF">BO70DRAFT_44258</name>
</gene>
<dbReference type="GO" id="GO:0003676">
    <property type="term" value="F:nucleic acid binding"/>
    <property type="evidence" value="ECO:0007669"/>
    <property type="project" value="InterPro"/>
</dbReference>
<feature type="compositionally biased region" description="Basic and acidic residues" evidence="1">
    <location>
        <begin position="79"/>
        <end position="90"/>
    </location>
</feature>
<name>A0A317W1F5_9EURO</name>
<reference evidence="2 3" key="1">
    <citation type="submission" date="2016-12" db="EMBL/GenBank/DDBJ databases">
        <title>The genomes of Aspergillus section Nigri reveals drivers in fungal speciation.</title>
        <authorList>
            <consortium name="DOE Joint Genome Institute"/>
            <person name="Vesth T.C."/>
            <person name="Nybo J."/>
            <person name="Theobald S."/>
            <person name="Brandl J."/>
            <person name="Frisvad J.C."/>
            <person name="Nielsen K.F."/>
            <person name="Lyhne E.K."/>
            <person name="Kogle M.E."/>
            <person name="Kuo A."/>
            <person name="Riley R."/>
            <person name="Clum A."/>
            <person name="Nolan M."/>
            <person name="Lipzen A."/>
            <person name="Salamov A."/>
            <person name="Henrissat B."/>
            <person name="Wiebenga A."/>
            <person name="De Vries R.P."/>
            <person name="Grigoriev I.V."/>
            <person name="Mortensen U.H."/>
            <person name="Andersen M.R."/>
            <person name="Baker S.E."/>
        </authorList>
    </citation>
    <scope>NUCLEOTIDE SEQUENCE [LARGE SCALE GENOMIC DNA]</scope>
    <source>
        <strain evidence="2 3">CBS 117.55</strain>
    </source>
</reference>